<dbReference type="STRING" id="313628.LNTAR_12086"/>
<protein>
    <submittedName>
        <fullName evidence="1">Uncharacterized protein</fullName>
    </submittedName>
</protein>
<evidence type="ECO:0000313" key="1">
    <source>
        <dbReference type="EMBL" id="EDM28092.1"/>
    </source>
</evidence>
<dbReference type="AlphaFoldDB" id="A6DJL8"/>
<proteinExistence type="predicted"/>
<keyword evidence="2" id="KW-1185">Reference proteome</keyword>
<dbReference type="EMBL" id="ABCK01000006">
    <property type="protein sequence ID" value="EDM28092.1"/>
    <property type="molecule type" value="Genomic_DNA"/>
</dbReference>
<name>A6DJL8_9BACT</name>
<reference evidence="1 2" key="1">
    <citation type="journal article" date="2010" name="J. Bacteriol.">
        <title>Genome sequence of Lentisphaera araneosa HTCC2155T, the type species of the order Lentisphaerales in the phylum Lentisphaerae.</title>
        <authorList>
            <person name="Thrash J.C."/>
            <person name="Cho J.C."/>
            <person name="Vergin K.L."/>
            <person name="Morris R.M."/>
            <person name="Giovannoni S.J."/>
        </authorList>
    </citation>
    <scope>NUCLEOTIDE SEQUENCE [LARGE SCALE GENOMIC DNA]</scope>
    <source>
        <strain evidence="1 2">HTCC2155</strain>
    </source>
</reference>
<gene>
    <name evidence="1" type="ORF">LNTAR_12086</name>
</gene>
<sequence>MGPKVQCLDLGKNGHLSFEDGASFENPSNIEVRGSTQVDFTLCETGFSTLDFWSLYDENVVNGAIYISIYMFPTTTIAHGIETVRVDFISHSSTFNDEFNPTINFIKRAHLYDLELTFVKDTSKLILTFTP</sequence>
<evidence type="ECO:0000313" key="2">
    <source>
        <dbReference type="Proteomes" id="UP000004947"/>
    </source>
</evidence>
<accession>A6DJL8</accession>
<dbReference type="Proteomes" id="UP000004947">
    <property type="component" value="Unassembled WGS sequence"/>
</dbReference>
<comment type="caution">
    <text evidence="1">The sequence shown here is derived from an EMBL/GenBank/DDBJ whole genome shotgun (WGS) entry which is preliminary data.</text>
</comment>
<organism evidence="1 2">
    <name type="scientific">Lentisphaera araneosa HTCC2155</name>
    <dbReference type="NCBI Taxonomy" id="313628"/>
    <lineage>
        <taxon>Bacteria</taxon>
        <taxon>Pseudomonadati</taxon>
        <taxon>Lentisphaerota</taxon>
        <taxon>Lentisphaeria</taxon>
        <taxon>Lentisphaerales</taxon>
        <taxon>Lentisphaeraceae</taxon>
        <taxon>Lentisphaera</taxon>
    </lineage>
</organism>